<dbReference type="GO" id="GO:0006310">
    <property type="term" value="P:DNA recombination"/>
    <property type="evidence" value="ECO:0007669"/>
    <property type="project" value="UniProtKB-KW"/>
</dbReference>
<dbReference type="InterPro" id="IPR013762">
    <property type="entry name" value="Integrase-like_cat_sf"/>
</dbReference>
<dbReference type="Gene3D" id="3.30.160.390">
    <property type="entry name" value="Integrase, DNA-binding domain"/>
    <property type="match status" value="1"/>
</dbReference>
<keyword evidence="7" id="KW-1185">Reference proteome</keyword>
<proteinExistence type="inferred from homology"/>
<dbReference type="SUPFAM" id="SSF56349">
    <property type="entry name" value="DNA breaking-rejoining enzymes"/>
    <property type="match status" value="1"/>
</dbReference>
<gene>
    <name evidence="6" type="ORF">P1J78_15365</name>
</gene>
<dbReference type="RefSeq" id="WP_275568256.1">
    <property type="nucleotide sequence ID" value="NZ_JARGYC010000042.1"/>
</dbReference>
<accession>A0AAE3NTG2</accession>
<comment type="caution">
    <text evidence="6">The sequence shown here is derived from an EMBL/GenBank/DDBJ whole genome shotgun (WGS) entry which is preliminary data.</text>
</comment>
<dbReference type="GO" id="GO:0003677">
    <property type="term" value="F:DNA binding"/>
    <property type="evidence" value="ECO:0007669"/>
    <property type="project" value="UniProtKB-KW"/>
</dbReference>
<dbReference type="InterPro" id="IPR025166">
    <property type="entry name" value="Integrase_DNA_bind_dom"/>
</dbReference>
<dbReference type="CDD" id="cd00801">
    <property type="entry name" value="INT_P4_C"/>
    <property type="match status" value="1"/>
</dbReference>
<dbReference type="InterPro" id="IPR038488">
    <property type="entry name" value="Integrase_DNA-bd_sf"/>
</dbReference>
<dbReference type="InterPro" id="IPR010998">
    <property type="entry name" value="Integrase_recombinase_N"/>
</dbReference>
<dbReference type="InterPro" id="IPR011010">
    <property type="entry name" value="DNA_brk_join_enz"/>
</dbReference>
<evidence type="ECO:0000256" key="4">
    <source>
        <dbReference type="ARBA" id="ARBA00023172"/>
    </source>
</evidence>
<feature type="domain" description="Tyr recombinase" evidence="5">
    <location>
        <begin position="210"/>
        <end position="393"/>
    </location>
</feature>
<dbReference type="InterPro" id="IPR050808">
    <property type="entry name" value="Phage_Integrase"/>
</dbReference>
<dbReference type="PROSITE" id="PS51898">
    <property type="entry name" value="TYR_RECOMBINASE"/>
    <property type="match status" value="1"/>
</dbReference>
<comment type="similarity">
    <text evidence="1">Belongs to the 'phage' integrase family.</text>
</comment>
<sequence length="402" mass="45825">MSLTEAQISKVQPTGKTQKLYDGSGLYLEVRPSGMLIWRIACRVNRKPKTVTLGDYPKLKLRAARIEAMKVLDSINSGLDPSAPPGEPDPLDDFLDFSGEEVDPRDTWRGLCEDWFEKRLREGIADLTQKKTLILLAKTYPGIGNKRARDLGLRDFVPILQAEADAGRLETAKRLRSVCSAVLRYGVQTDRADRDFMHEARDVTPAPQVRNRPGLTDPRQVGSLMQALRDYSGSPQTRAALLIQAYCFQRPGETRTMEWADLDLDAALWTIPAEKMKRKRPHIVPLARQVVEVIDWIRPVTMRSKWVLPMGRDWGRPLSEATMNQALVRLGFEKSEHVPHGFRTTASTMLYEHEWNGDWIELQLSHVEDNKVKGAYNKALHLKGRTEMMQWYADHLDQLAEE</sequence>
<dbReference type="EMBL" id="JARGYC010000042">
    <property type="protein sequence ID" value="MDF0602119.1"/>
    <property type="molecule type" value="Genomic_DNA"/>
</dbReference>
<protein>
    <submittedName>
        <fullName evidence="6">Tyrosine-type recombinase/integrase</fullName>
    </submittedName>
</protein>
<organism evidence="6 7">
    <name type="scientific">Psychromarinibacter sediminicola</name>
    <dbReference type="NCBI Taxonomy" id="3033385"/>
    <lineage>
        <taxon>Bacteria</taxon>
        <taxon>Pseudomonadati</taxon>
        <taxon>Pseudomonadota</taxon>
        <taxon>Alphaproteobacteria</taxon>
        <taxon>Rhodobacterales</taxon>
        <taxon>Paracoccaceae</taxon>
        <taxon>Psychromarinibacter</taxon>
    </lineage>
</organism>
<dbReference type="Pfam" id="PF13356">
    <property type="entry name" value="Arm-DNA-bind_3"/>
    <property type="match status" value="1"/>
</dbReference>
<name>A0AAE3NTG2_9RHOB</name>
<reference evidence="6" key="1">
    <citation type="submission" date="2023-03" db="EMBL/GenBank/DDBJ databases">
        <title>Multiphase analysis and comparison of six strains from genera Psychromarinibacter, Lutimaribacter, and Maritimibacter, including a novel species: Psychromarinibacter sediminicola sp. nov.</title>
        <authorList>
            <person name="Wang Y.-H."/>
            <person name="Ye M.-Q."/>
            <person name="Du Z.-J."/>
        </authorList>
    </citation>
    <scope>NUCLEOTIDE SEQUENCE</scope>
    <source>
        <strain evidence="6">C21-152</strain>
    </source>
</reference>
<dbReference type="Pfam" id="PF00589">
    <property type="entry name" value="Phage_integrase"/>
    <property type="match status" value="1"/>
</dbReference>
<dbReference type="InterPro" id="IPR002104">
    <property type="entry name" value="Integrase_catalytic"/>
</dbReference>
<dbReference type="Pfam" id="PF22022">
    <property type="entry name" value="Phage_int_M"/>
    <property type="match status" value="1"/>
</dbReference>
<dbReference type="AlphaFoldDB" id="A0AAE3NTG2"/>
<dbReference type="GO" id="GO:0015074">
    <property type="term" value="P:DNA integration"/>
    <property type="evidence" value="ECO:0007669"/>
    <property type="project" value="UniProtKB-KW"/>
</dbReference>
<evidence type="ECO:0000313" key="6">
    <source>
        <dbReference type="EMBL" id="MDF0602119.1"/>
    </source>
</evidence>
<keyword evidence="2" id="KW-0229">DNA integration</keyword>
<keyword evidence="3" id="KW-0238">DNA-binding</keyword>
<evidence type="ECO:0000256" key="2">
    <source>
        <dbReference type="ARBA" id="ARBA00022908"/>
    </source>
</evidence>
<keyword evidence="4" id="KW-0233">DNA recombination</keyword>
<dbReference type="Gene3D" id="1.10.443.10">
    <property type="entry name" value="Intergrase catalytic core"/>
    <property type="match status" value="1"/>
</dbReference>
<dbReference type="PANTHER" id="PTHR30629">
    <property type="entry name" value="PROPHAGE INTEGRASE"/>
    <property type="match status" value="1"/>
</dbReference>
<evidence type="ECO:0000313" key="7">
    <source>
        <dbReference type="Proteomes" id="UP001220964"/>
    </source>
</evidence>
<dbReference type="InterPro" id="IPR053876">
    <property type="entry name" value="Phage_int_M"/>
</dbReference>
<dbReference type="Gene3D" id="1.10.150.130">
    <property type="match status" value="1"/>
</dbReference>
<dbReference type="PANTHER" id="PTHR30629:SF2">
    <property type="entry name" value="PROPHAGE INTEGRASE INTS-RELATED"/>
    <property type="match status" value="1"/>
</dbReference>
<evidence type="ECO:0000259" key="5">
    <source>
        <dbReference type="PROSITE" id="PS51898"/>
    </source>
</evidence>
<dbReference type="Proteomes" id="UP001220964">
    <property type="component" value="Unassembled WGS sequence"/>
</dbReference>
<evidence type="ECO:0000256" key="3">
    <source>
        <dbReference type="ARBA" id="ARBA00023125"/>
    </source>
</evidence>
<evidence type="ECO:0000256" key="1">
    <source>
        <dbReference type="ARBA" id="ARBA00008857"/>
    </source>
</evidence>